<dbReference type="EMBL" id="DAEQIJ010000026">
    <property type="protein sequence ID" value="HBH2621735.1"/>
    <property type="molecule type" value="Genomic_DNA"/>
</dbReference>
<reference evidence="1" key="2">
    <citation type="submission" date="2021-06" db="EMBL/GenBank/DDBJ databases">
        <authorList>
            <consortium name="NCBI Pathogen Detection Project"/>
        </authorList>
    </citation>
    <scope>NUCLEOTIDE SEQUENCE</scope>
    <source>
        <strain evidence="1">Clostridioides</strain>
    </source>
</reference>
<evidence type="ECO:0000313" key="2">
    <source>
        <dbReference type="Proteomes" id="UP000879542"/>
    </source>
</evidence>
<name>A0A9P4DAR2_CLODI</name>
<protein>
    <submittedName>
        <fullName evidence="1">Uncharacterized protein</fullName>
    </submittedName>
</protein>
<reference evidence="1" key="1">
    <citation type="journal article" date="2018" name="Genome Biol.">
        <title>SKESA: strategic k-mer extension for scrupulous assemblies.</title>
        <authorList>
            <person name="Souvorov A."/>
            <person name="Agarwala R."/>
            <person name="Lipman D.J."/>
        </authorList>
    </citation>
    <scope>NUCLEOTIDE SEQUENCE</scope>
    <source>
        <strain evidence="1">Clostridioides</strain>
    </source>
</reference>
<sequence length="61" mass="7236">MNEKEETVYLNSSNVKLFLGVRDIKEFEELIENVNERICQLQESINKLAQFNIEFEIKSDI</sequence>
<dbReference type="RefSeq" id="WP_003425623.1">
    <property type="nucleotide sequence ID" value="NZ_BIMY01000032.1"/>
</dbReference>
<dbReference type="Proteomes" id="UP000879542">
    <property type="component" value="Unassembled WGS sequence"/>
</dbReference>
<gene>
    <name evidence="1" type="ORF">KRQ00_003544</name>
</gene>
<dbReference type="AlphaFoldDB" id="A0A9P4DAR2"/>
<comment type="caution">
    <text evidence="1">The sequence shown here is derived from an EMBL/GenBank/DDBJ whole genome shotgun (WGS) entry which is preliminary data.</text>
</comment>
<organism evidence="1 2">
    <name type="scientific">Clostridioides difficile</name>
    <name type="common">Peptoclostridium difficile</name>
    <dbReference type="NCBI Taxonomy" id="1496"/>
    <lineage>
        <taxon>Bacteria</taxon>
        <taxon>Bacillati</taxon>
        <taxon>Bacillota</taxon>
        <taxon>Clostridia</taxon>
        <taxon>Peptostreptococcales</taxon>
        <taxon>Peptostreptococcaceae</taxon>
        <taxon>Clostridioides</taxon>
    </lineage>
</organism>
<accession>A0A9P4DAR2</accession>
<evidence type="ECO:0000313" key="1">
    <source>
        <dbReference type="EMBL" id="HBH2621735.1"/>
    </source>
</evidence>
<proteinExistence type="predicted"/>